<evidence type="ECO:0000313" key="3">
    <source>
        <dbReference type="EMBL" id="KAF0766453.1"/>
    </source>
</evidence>
<proteinExistence type="inferred from homology"/>
<feature type="compositionally biased region" description="Basic and acidic residues" evidence="2">
    <location>
        <begin position="1"/>
        <end position="30"/>
    </location>
</feature>
<feature type="region of interest" description="Disordered" evidence="2">
    <location>
        <begin position="146"/>
        <end position="197"/>
    </location>
</feature>
<feature type="compositionally biased region" description="Basic residues" evidence="2">
    <location>
        <begin position="170"/>
        <end position="191"/>
    </location>
</feature>
<dbReference type="Pfam" id="PF00992">
    <property type="entry name" value="Troponin"/>
    <property type="match status" value="1"/>
</dbReference>
<dbReference type="PANTHER" id="PTHR13738:SF1">
    <property type="entry name" value="TROPONIN I"/>
    <property type="match status" value="1"/>
</dbReference>
<dbReference type="GO" id="GO:0006936">
    <property type="term" value="P:muscle contraction"/>
    <property type="evidence" value="ECO:0007669"/>
    <property type="project" value="TreeGrafter"/>
</dbReference>
<feature type="compositionally biased region" description="Low complexity" evidence="2">
    <location>
        <begin position="401"/>
        <end position="470"/>
    </location>
</feature>
<comment type="similarity">
    <text evidence="1">Belongs to the troponin I family.</text>
</comment>
<dbReference type="OrthoDB" id="6630823at2759"/>
<feature type="compositionally biased region" description="Acidic residues" evidence="2">
    <location>
        <begin position="244"/>
        <end position="254"/>
    </location>
</feature>
<gene>
    <name evidence="3" type="ORF">FWK35_00008188</name>
</gene>
<evidence type="ECO:0000313" key="4">
    <source>
        <dbReference type="Proteomes" id="UP000478052"/>
    </source>
</evidence>
<feature type="region of interest" description="Disordered" evidence="2">
    <location>
        <begin position="354"/>
        <end position="481"/>
    </location>
</feature>
<dbReference type="AlphaFoldDB" id="A0A6G0Z6U2"/>
<sequence length="500" mass="55244">MADDEAKKAKQAEIDRKRAEVRKRMEEASKAKKAKKGFMTPDRKKKLRLLLRKKAAEELKKEQERKAAERRRIIEERCGQPKNIDDAGEEELAEICEELWKRVYTIEGIKFDLERDIRMKVFEISELNSQRQTNFEEGFQIRKQIRKTPKESSGIQLQKPTESSEEKRIHLGRRRQRKKTRLVQKRRRKEGKGRSGIRGIKTSNKVYHCIFNELHIFTQFYLFSLFYVLSTPAYHKCLIKGEGEDGDGTEDEKTDEGLTTEGESVAGDMTDATEDAQSDNEILEPEPVVEPEPEPQPPSPAPEELWAYLKDTVCSNNPLSVDDLVDKLMTAVTAIPQPLLNSVVKDTIKKQKSIDEGLEGGPPAEGDPAAPADPADPSAAPADPTEVPTDPATETTAPSDPAAEVAEPTDPATAATEPVDPATAAAAEAQPAPPAEGEQPAATEEVKPAEAPAAEATPEAAPAEAAESVPEPAPTGDSKIKSMWRDLILSRGWARRFSDA</sequence>
<feature type="compositionally biased region" description="Low complexity" evidence="2">
    <location>
        <begin position="361"/>
        <end position="384"/>
    </location>
</feature>
<evidence type="ECO:0000256" key="1">
    <source>
        <dbReference type="ARBA" id="ARBA00009930"/>
    </source>
</evidence>
<evidence type="ECO:0000256" key="2">
    <source>
        <dbReference type="SAM" id="MobiDB-lite"/>
    </source>
</evidence>
<dbReference type="GO" id="GO:0005861">
    <property type="term" value="C:troponin complex"/>
    <property type="evidence" value="ECO:0007669"/>
    <property type="project" value="InterPro"/>
</dbReference>
<feature type="compositionally biased region" description="Acidic residues" evidence="2">
    <location>
        <begin position="271"/>
        <end position="280"/>
    </location>
</feature>
<feature type="non-terminal residue" evidence="3">
    <location>
        <position position="500"/>
    </location>
</feature>
<accession>A0A6G0Z6U2</accession>
<dbReference type="EMBL" id="VUJU01001190">
    <property type="protein sequence ID" value="KAF0766453.1"/>
    <property type="molecule type" value="Genomic_DNA"/>
</dbReference>
<keyword evidence="4" id="KW-1185">Reference proteome</keyword>
<protein>
    <submittedName>
        <fullName evidence="3">Skin secretory protein xP2</fullName>
    </submittedName>
</protein>
<dbReference type="Gene3D" id="1.20.5.350">
    <property type="match status" value="1"/>
</dbReference>
<dbReference type="InterPro" id="IPR038077">
    <property type="entry name" value="Troponin_sf"/>
</dbReference>
<dbReference type="PANTHER" id="PTHR13738">
    <property type="entry name" value="TROPONIN I"/>
    <property type="match status" value="1"/>
</dbReference>
<feature type="compositionally biased region" description="Polar residues" evidence="2">
    <location>
        <begin position="151"/>
        <end position="161"/>
    </location>
</feature>
<reference evidence="3 4" key="1">
    <citation type="submission" date="2019-08" db="EMBL/GenBank/DDBJ databases">
        <title>Whole genome of Aphis craccivora.</title>
        <authorList>
            <person name="Voronova N.V."/>
            <person name="Shulinski R.S."/>
            <person name="Bandarenka Y.V."/>
            <person name="Zhorov D.G."/>
            <person name="Warner D."/>
        </authorList>
    </citation>
    <scope>NUCLEOTIDE SEQUENCE [LARGE SCALE GENOMIC DNA]</scope>
    <source>
        <strain evidence="3">180601</strain>
        <tissue evidence="3">Whole Body</tissue>
    </source>
</reference>
<dbReference type="Proteomes" id="UP000478052">
    <property type="component" value="Unassembled WGS sequence"/>
</dbReference>
<dbReference type="InterPro" id="IPR001978">
    <property type="entry name" value="Troponin"/>
</dbReference>
<feature type="region of interest" description="Disordered" evidence="2">
    <location>
        <begin position="241"/>
        <end position="280"/>
    </location>
</feature>
<feature type="region of interest" description="Disordered" evidence="2">
    <location>
        <begin position="1"/>
        <end position="38"/>
    </location>
</feature>
<dbReference type="SUPFAM" id="SSF90250">
    <property type="entry name" value="Troponin coil-coiled subunits"/>
    <property type="match status" value="1"/>
</dbReference>
<name>A0A6G0Z6U2_APHCR</name>
<dbReference type="InterPro" id="IPR050875">
    <property type="entry name" value="Troponin_I"/>
</dbReference>
<comment type="caution">
    <text evidence="3">The sequence shown here is derived from an EMBL/GenBank/DDBJ whole genome shotgun (WGS) entry which is preliminary data.</text>
</comment>
<organism evidence="3 4">
    <name type="scientific">Aphis craccivora</name>
    <name type="common">Cowpea aphid</name>
    <dbReference type="NCBI Taxonomy" id="307492"/>
    <lineage>
        <taxon>Eukaryota</taxon>
        <taxon>Metazoa</taxon>
        <taxon>Ecdysozoa</taxon>
        <taxon>Arthropoda</taxon>
        <taxon>Hexapoda</taxon>
        <taxon>Insecta</taxon>
        <taxon>Pterygota</taxon>
        <taxon>Neoptera</taxon>
        <taxon>Paraneoptera</taxon>
        <taxon>Hemiptera</taxon>
        <taxon>Sternorrhyncha</taxon>
        <taxon>Aphidomorpha</taxon>
        <taxon>Aphidoidea</taxon>
        <taxon>Aphididae</taxon>
        <taxon>Aphidini</taxon>
        <taxon>Aphis</taxon>
        <taxon>Aphis</taxon>
    </lineage>
</organism>